<gene>
    <name evidence="2" type="ORF">B1B_04725</name>
</gene>
<reference evidence="2" key="1">
    <citation type="submission" date="2013-08" db="EMBL/GenBank/DDBJ databases">
        <authorList>
            <person name="Mendez C."/>
            <person name="Richter M."/>
            <person name="Ferrer M."/>
            <person name="Sanchez J."/>
        </authorList>
    </citation>
    <scope>NUCLEOTIDE SEQUENCE</scope>
</reference>
<dbReference type="SUPFAM" id="SSF53850">
    <property type="entry name" value="Periplasmic binding protein-like II"/>
    <property type="match status" value="1"/>
</dbReference>
<proteinExistence type="predicted"/>
<dbReference type="CDD" id="cd13519">
    <property type="entry name" value="PBP2_PEB3_AcfC"/>
    <property type="match status" value="1"/>
</dbReference>
<dbReference type="Gene3D" id="3.40.190.10">
    <property type="entry name" value="Periplasmic binding protein-like II"/>
    <property type="match status" value="2"/>
</dbReference>
<feature type="region of interest" description="Disordered" evidence="1">
    <location>
        <begin position="250"/>
        <end position="277"/>
    </location>
</feature>
<evidence type="ECO:0000256" key="1">
    <source>
        <dbReference type="SAM" id="MobiDB-lite"/>
    </source>
</evidence>
<reference evidence="2" key="2">
    <citation type="journal article" date="2014" name="ISME J.">
        <title>Microbial stratification in low pH oxic and suboxic macroscopic growths along an acid mine drainage.</title>
        <authorList>
            <person name="Mendez-Garcia C."/>
            <person name="Mesa V."/>
            <person name="Sprenger R.R."/>
            <person name="Richter M."/>
            <person name="Diez M.S."/>
            <person name="Solano J."/>
            <person name="Bargiela R."/>
            <person name="Golyshina O.V."/>
            <person name="Manteca A."/>
            <person name="Ramos J.L."/>
            <person name="Gallego J.R."/>
            <person name="Llorente I."/>
            <person name="Martins Dos Santos V.A."/>
            <person name="Jensen O.N."/>
            <person name="Pelaez A.I."/>
            <person name="Sanchez J."/>
            <person name="Ferrer M."/>
        </authorList>
    </citation>
    <scope>NUCLEOTIDE SEQUENCE</scope>
</reference>
<dbReference type="Pfam" id="PF13531">
    <property type="entry name" value="SBP_bac_11"/>
    <property type="match status" value="1"/>
</dbReference>
<feature type="compositionally biased region" description="Low complexity" evidence="1">
    <location>
        <begin position="255"/>
        <end position="269"/>
    </location>
</feature>
<evidence type="ECO:0000313" key="2">
    <source>
        <dbReference type="EMBL" id="EQD70942.1"/>
    </source>
</evidence>
<dbReference type="AlphaFoldDB" id="T1BMC6"/>
<dbReference type="EMBL" id="AUZY01002963">
    <property type="protein sequence ID" value="EQD70942.1"/>
    <property type="molecule type" value="Genomic_DNA"/>
</dbReference>
<sequence>HPGVTVEVTAGPTPQWLDAARATGDVIYSGSEAMMADFQRDLAGVLDAATIEPLYLRPAVILVRPGNPDHIQGFRGLLKPGIKVMVVNGAGQVGLWEDIAGRDGRIATLRAFRRNIVYAAPNSALALKRWQDDPAIQAWLIYNIWAIAHPGVAQIVPLEPHDRLYRDCGAGLTMRGMASAAAREFVAFLKGSAGAGDFPALGLADSPAGVGDEVHMPGIAGYRAAAGRGGGRGATLATSRATRRGRCWRGRRADGAGAADRAARQPAGRSRLRHLPR</sequence>
<accession>T1BMC6</accession>
<feature type="non-terminal residue" evidence="2">
    <location>
        <position position="1"/>
    </location>
</feature>
<protein>
    <submittedName>
        <fullName evidence="2">Major antigenic peptide PEB2</fullName>
    </submittedName>
</protein>
<organism evidence="2">
    <name type="scientific">mine drainage metagenome</name>
    <dbReference type="NCBI Taxonomy" id="410659"/>
    <lineage>
        <taxon>unclassified sequences</taxon>
        <taxon>metagenomes</taxon>
        <taxon>ecological metagenomes</taxon>
    </lineage>
</organism>
<name>T1BMC6_9ZZZZ</name>
<comment type="caution">
    <text evidence="2">The sequence shown here is derived from an EMBL/GenBank/DDBJ whole genome shotgun (WGS) entry which is preliminary data.</text>
</comment>